<keyword evidence="2" id="KW-0805">Transcription regulation</keyword>
<sequence>MSSNSNSDQSKLLYELSQGSELAFTKLYNQYKNIVFSTALKITKSRILAEEVVQDVFLKIWQNHENLTEIKNIENYLFIISRNHIFDMIKKIARDSSLSVQTNYKSTSANDTDEAIKDDQYNVILNQIVDQLPPQQQKIYKMAKWDGLSHQKIGEDLGISTETVKKHMAQALKFVRLKISPYMNMFMTLLLFFRM</sequence>
<evidence type="ECO:0000313" key="7">
    <source>
        <dbReference type="EMBL" id="KQB39988.1"/>
    </source>
</evidence>
<keyword evidence="4" id="KW-0804">Transcription</keyword>
<dbReference type="Gene3D" id="1.10.10.10">
    <property type="entry name" value="Winged helix-like DNA-binding domain superfamily/Winged helix DNA-binding domain"/>
    <property type="match status" value="1"/>
</dbReference>
<dbReference type="SUPFAM" id="SSF88659">
    <property type="entry name" value="Sigma3 and sigma4 domains of RNA polymerase sigma factors"/>
    <property type="match status" value="1"/>
</dbReference>
<organism evidence="7 8">
    <name type="scientific">Flavobacterium aquidurense</name>
    <dbReference type="NCBI Taxonomy" id="362413"/>
    <lineage>
        <taxon>Bacteria</taxon>
        <taxon>Pseudomonadati</taxon>
        <taxon>Bacteroidota</taxon>
        <taxon>Flavobacteriia</taxon>
        <taxon>Flavobacteriales</taxon>
        <taxon>Flavobacteriaceae</taxon>
        <taxon>Flavobacterium</taxon>
    </lineage>
</organism>
<dbReference type="InterPro" id="IPR013249">
    <property type="entry name" value="RNA_pol_sigma70_r4_t2"/>
</dbReference>
<evidence type="ECO:0000259" key="6">
    <source>
        <dbReference type="Pfam" id="PF08281"/>
    </source>
</evidence>
<dbReference type="EMBL" id="JRLF01000011">
    <property type="protein sequence ID" value="KQB39988.1"/>
    <property type="molecule type" value="Genomic_DNA"/>
</dbReference>
<dbReference type="CDD" id="cd06171">
    <property type="entry name" value="Sigma70_r4"/>
    <property type="match status" value="1"/>
</dbReference>
<dbReference type="NCBIfam" id="TIGR02937">
    <property type="entry name" value="sigma70-ECF"/>
    <property type="match status" value="1"/>
</dbReference>
<dbReference type="Gene3D" id="1.10.1740.10">
    <property type="match status" value="1"/>
</dbReference>
<dbReference type="NCBIfam" id="TIGR02985">
    <property type="entry name" value="Sig70_bacteroi1"/>
    <property type="match status" value="1"/>
</dbReference>
<dbReference type="GO" id="GO:0003677">
    <property type="term" value="F:DNA binding"/>
    <property type="evidence" value="ECO:0007669"/>
    <property type="project" value="InterPro"/>
</dbReference>
<evidence type="ECO:0000313" key="8">
    <source>
        <dbReference type="Proteomes" id="UP000050443"/>
    </source>
</evidence>
<dbReference type="InterPro" id="IPR014284">
    <property type="entry name" value="RNA_pol_sigma-70_dom"/>
</dbReference>
<dbReference type="GO" id="GO:0006352">
    <property type="term" value="P:DNA-templated transcription initiation"/>
    <property type="evidence" value="ECO:0007669"/>
    <property type="project" value="InterPro"/>
</dbReference>
<accession>A0A0N8VMQ6</accession>
<dbReference type="PANTHER" id="PTHR43133:SF46">
    <property type="entry name" value="RNA POLYMERASE SIGMA-70 FACTOR ECF SUBFAMILY"/>
    <property type="match status" value="1"/>
</dbReference>
<evidence type="ECO:0000256" key="1">
    <source>
        <dbReference type="ARBA" id="ARBA00010641"/>
    </source>
</evidence>
<evidence type="ECO:0000256" key="2">
    <source>
        <dbReference type="ARBA" id="ARBA00023015"/>
    </source>
</evidence>
<evidence type="ECO:0000256" key="3">
    <source>
        <dbReference type="ARBA" id="ARBA00023082"/>
    </source>
</evidence>
<feature type="domain" description="RNA polymerase sigma factor 70 region 4 type 2" evidence="6">
    <location>
        <begin position="125"/>
        <end position="174"/>
    </location>
</feature>
<dbReference type="InterPro" id="IPR039425">
    <property type="entry name" value="RNA_pol_sigma-70-like"/>
</dbReference>
<dbReference type="InterPro" id="IPR007627">
    <property type="entry name" value="RNA_pol_sigma70_r2"/>
</dbReference>
<dbReference type="GO" id="GO:0016987">
    <property type="term" value="F:sigma factor activity"/>
    <property type="evidence" value="ECO:0007669"/>
    <property type="project" value="UniProtKB-KW"/>
</dbReference>
<dbReference type="AlphaFoldDB" id="A0A0N8VMQ6"/>
<protein>
    <submittedName>
        <fullName evidence="7">RNA polymerase sigma-70 factor, expansion family 1</fullName>
    </submittedName>
</protein>
<dbReference type="PANTHER" id="PTHR43133">
    <property type="entry name" value="RNA POLYMERASE ECF-TYPE SIGMA FACTO"/>
    <property type="match status" value="1"/>
</dbReference>
<comment type="caution">
    <text evidence="7">The sequence shown here is derived from an EMBL/GenBank/DDBJ whole genome shotgun (WGS) entry which is preliminary data.</text>
</comment>
<dbReference type="InterPro" id="IPR014327">
    <property type="entry name" value="RNA_pol_sigma70_bacteroid"/>
</dbReference>
<proteinExistence type="inferred from homology"/>
<dbReference type="InterPro" id="IPR013325">
    <property type="entry name" value="RNA_pol_sigma_r2"/>
</dbReference>
<keyword evidence="3" id="KW-0731">Sigma factor</keyword>
<dbReference type="STRING" id="362413.RC62_672"/>
<name>A0A0N8VMQ6_9FLAO</name>
<dbReference type="InterPro" id="IPR013324">
    <property type="entry name" value="RNA_pol_sigma_r3/r4-like"/>
</dbReference>
<dbReference type="Pfam" id="PF08281">
    <property type="entry name" value="Sigma70_r4_2"/>
    <property type="match status" value="1"/>
</dbReference>
<dbReference type="PATRIC" id="fig|362413.3.peg.651"/>
<dbReference type="SUPFAM" id="SSF88946">
    <property type="entry name" value="Sigma2 domain of RNA polymerase sigma factors"/>
    <property type="match status" value="1"/>
</dbReference>
<gene>
    <name evidence="7" type="ORF">RC62_672</name>
</gene>
<evidence type="ECO:0000256" key="4">
    <source>
        <dbReference type="ARBA" id="ARBA00023163"/>
    </source>
</evidence>
<reference evidence="7 8" key="1">
    <citation type="submission" date="2014-09" db="EMBL/GenBank/DDBJ databases">
        <title>Genome sequence of Flavobacterium aquidurense RC62.</title>
        <authorList>
            <person name="Kim J.F."/>
            <person name="Kwak M.-J."/>
        </authorList>
    </citation>
    <scope>NUCLEOTIDE SEQUENCE [LARGE SCALE GENOMIC DNA]</scope>
    <source>
        <strain evidence="7 8">RC62</strain>
    </source>
</reference>
<dbReference type="InterPro" id="IPR036388">
    <property type="entry name" value="WH-like_DNA-bd_sf"/>
</dbReference>
<dbReference type="OrthoDB" id="759001at2"/>
<dbReference type="Pfam" id="PF04542">
    <property type="entry name" value="Sigma70_r2"/>
    <property type="match status" value="1"/>
</dbReference>
<comment type="similarity">
    <text evidence="1">Belongs to the sigma-70 factor family. ECF subfamily.</text>
</comment>
<evidence type="ECO:0000259" key="5">
    <source>
        <dbReference type="Pfam" id="PF04542"/>
    </source>
</evidence>
<feature type="domain" description="RNA polymerase sigma-70 region 2" evidence="5">
    <location>
        <begin position="27"/>
        <end position="93"/>
    </location>
</feature>
<dbReference type="Proteomes" id="UP000050443">
    <property type="component" value="Unassembled WGS sequence"/>
</dbReference>
<dbReference type="RefSeq" id="WP_055095291.1">
    <property type="nucleotide sequence ID" value="NZ_JRLF01000011.1"/>
</dbReference>